<keyword evidence="3" id="KW-1185">Reference proteome</keyword>
<dbReference type="EMBL" id="CP086322">
    <property type="protein sequence ID" value="UQA97562.1"/>
    <property type="molecule type" value="Genomic_DNA"/>
</dbReference>
<evidence type="ECO:0000313" key="1">
    <source>
        <dbReference type="EMBL" id="UQA90514.1"/>
    </source>
</evidence>
<protein>
    <submittedName>
        <fullName evidence="2">Uncharacterized protein</fullName>
    </submittedName>
</protein>
<evidence type="ECO:0000313" key="2">
    <source>
        <dbReference type="EMBL" id="UQA97562.1"/>
    </source>
</evidence>
<name>A0ABY4MK36_9ACTN</name>
<proteinExistence type="predicted"/>
<dbReference type="RefSeq" id="WP_248861255.1">
    <property type="nucleotide sequence ID" value="NZ_CP086322.1"/>
</dbReference>
<accession>A0ABY4MK36</accession>
<organism evidence="2 3">
    <name type="scientific">Streptomyces halobius</name>
    <dbReference type="NCBI Taxonomy" id="2879846"/>
    <lineage>
        <taxon>Bacteria</taxon>
        <taxon>Bacillati</taxon>
        <taxon>Actinomycetota</taxon>
        <taxon>Actinomycetes</taxon>
        <taxon>Kitasatosporales</taxon>
        <taxon>Streptomycetaceae</taxon>
        <taxon>Streptomyces</taxon>
    </lineage>
</organism>
<gene>
    <name evidence="1" type="ORF">K9S39_00060</name>
    <name evidence="2" type="ORF">K9S39_41990</name>
</gene>
<dbReference type="EMBL" id="CP086322">
    <property type="protein sequence ID" value="UQA90514.1"/>
    <property type="molecule type" value="Genomic_DNA"/>
</dbReference>
<reference evidence="2" key="1">
    <citation type="submission" date="2021-10" db="EMBL/GenBank/DDBJ databases">
        <title>Streptomyces nigrumlapis sp.nov.,an antimicrobial producing actinobacterium isolated from Black Gobi rocks.</title>
        <authorList>
            <person name="Wen Y."/>
            <person name="Zhang W."/>
            <person name="Liu X.G."/>
        </authorList>
    </citation>
    <scope>NUCLEOTIDE SEQUENCE</scope>
    <source>
        <strain evidence="2">ST13-2-2</strain>
    </source>
</reference>
<dbReference type="Proteomes" id="UP000830115">
    <property type="component" value="Chromosome"/>
</dbReference>
<evidence type="ECO:0000313" key="3">
    <source>
        <dbReference type="Proteomes" id="UP000830115"/>
    </source>
</evidence>
<sequence length="545" mass="60980">MTEHKAFLDGSNRAEDHDFDPMVQALLDREERRLLASAPPVPDGIDEWHALVAEAGFVRRSSVLARGAPLHRIDQRQAWQRFPRDRYDPRTLALAALEAVVSRQEMEAEATTEEVVEFLASLAASAAPERDASEHLAVARFVLRELLNDAQDGEEFDVSYSDYREGHSRVTLSLRILEEGFGRRGQAVLRATTPAINLLLSGLDHDLEDVQAAKDMMLRRQVDTGRWSRAEESAAESLKLSLMYCERVRAVLEETERDVRAVDWGQDVPKLLQASREHLGERHRVERELMEYMRGVRNDVEDADVRRTCERILQLLGRAHLRHTQLLEKVIDARPAFLRSQAEQRFRPPPRLALVGMQKDVLEPVLCLGVEDAEAVVILFADAAGGPVITHRPRLRDWWASLLAPAREVQETCPDEDIELIADDAGELDMYSEEDVAIARTVLMEALRAPVRLSRLLEQALAHRVEAADLLAVCVLRAFAPDPEEDEEEAMADELADLLGELLVVLDDGAVFDLGTLAGSDLLLVPAQSLIPDPTCAEDDVEVLA</sequence>